<comment type="caution">
    <text evidence="2">The sequence shown here is derived from an EMBL/GenBank/DDBJ whole genome shotgun (WGS) entry which is preliminary data.</text>
</comment>
<name>A0ABV1RFZ8_9ALTE</name>
<accession>A0ABV1RFZ8</accession>
<dbReference type="Proteomes" id="UP001467690">
    <property type="component" value="Unassembled WGS sequence"/>
</dbReference>
<keyword evidence="3" id="KW-1185">Reference proteome</keyword>
<proteinExistence type="predicted"/>
<organism evidence="2 3">
    <name type="scientific">Catenovulum sediminis</name>
    <dbReference type="NCBI Taxonomy" id="1740262"/>
    <lineage>
        <taxon>Bacteria</taxon>
        <taxon>Pseudomonadati</taxon>
        <taxon>Pseudomonadota</taxon>
        <taxon>Gammaproteobacteria</taxon>
        <taxon>Alteromonadales</taxon>
        <taxon>Alteromonadaceae</taxon>
        <taxon>Catenovulum</taxon>
    </lineage>
</organism>
<dbReference type="EMBL" id="JBELOE010000152">
    <property type="protein sequence ID" value="MER2491852.1"/>
    <property type="molecule type" value="Genomic_DNA"/>
</dbReference>
<gene>
    <name evidence="2" type="ORF">ABS311_08140</name>
</gene>
<protein>
    <submittedName>
        <fullName evidence="2">Uncharacterized protein</fullName>
    </submittedName>
</protein>
<dbReference type="RefSeq" id="WP_143871127.1">
    <property type="nucleotide sequence ID" value="NZ_CP041660.1"/>
</dbReference>
<feature type="transmembrane region" description="Helical" evidence="1">
    <location>
        <begin position="12"/>
        <end position="34"/>
    </location>
</feature>
<evidence type="ECO:0000313" key="3">
    <source>
        <dbReference type="Proteomes" id="UP001467690"/>
    </source>
</evidence>
<keyword evidence="1" id="KW-1133">Transmembrane helix</keyword>
<keyword evidence="1" id="KW-0812">Transmembrane</keyword>
<evidence type="ECO:0000256" key="1">
    <source>
        <dbReference type="SAM" id="Phobius"/>
    </source>
</evidence>
<evidence type="ECO:0000313" key="2">
    <source>
        <dbReference type="EMBL" id="MER2491852.1"/>
    </source>
</evidence>
<sequence>MLYAVYQIIIKISAYIKVTVQCLPLSVYFLLLLLHTPALSATENDNNHINSTISENRKSWIDYWHLDVTDSITASANWFDSFFATTRSNETAQASARLRLGYIPRETEFSRFETRFRVSAKLPNLKNRWDVIVSDYDDASEGNSADQVIDDVQGGRNRDQLSLALRFTHFIKDNKYLSTRLGLAKGADIYLRTRYRRNFILYEWLNFELEPSIYYYVDNGLGARLNLDFDFFKTENGLWQQNNGWEYVQDEGDPEWRHSLLHYYQINQSSALISGIFANGLVSQGYHLSNKGVFTRYRLQALRKWMYFEIEPFIHYPEDRAHKQTFGLALRLEINFEQ</sequence>
<reference evidence="2 3" key="1">
    <citation type="submission" date="2024-06" db="EMBL/GenBank/DDBJ databases">
        <authorList>
            <person name="Chen R.Y."/>
        </authorList>
    </citation>
    <scope>NUCLEOTIDE SEQUENCE [LARGE SCALE GENOMIC DNA]</scope>
    <source>
        <strain evidence="2 3">D2</strain>
    </source>
</reference>
<keyword evidence="1" id="KW-0472">Membrane</keyword>